<comment type="caution">
    <text evidence="3">The sequence shown here is derived from an EMBL/GenBank/DDBJ whole genome shotgun (WGS) entry which is preliminary data.</text>
</comment>
<protein>
    <recommendedName>
        <fullName evidence="2">Transducer of regulated CREB activity middle domain-containing protein</fullName>
    </recommendedName>
</protein>
<feature type="compositionally biased region" description="Low complexity" evidence="1">
    <location>
        <begin position="532"/>
        <end position="550"/>
    </location>
</feature>
<dbReference type="PANTHER" id="PTHR13589">
    <property type="entry name" value="CREB-REGULATED TRANSCRIPTION COACTIVATOR"/>
    <property type="match status" value="1"/>
</dbReference>
<dbReference type="InterPro" id="IPR024784">
    <property type="entry name" value="TORC_M"/>
</dbReference>
<accession>A0ABD1IZB7</accession>
<feature type="region of interest" description="Disordered" evidence="1">
    <location>
        <begin position="130"/>
        <end position="277"/>
    </location>
</feature>
<dbReference type="EMBL" id="JBHFQA010000021">
    <property type="protein sequence ID" value="KAL2080264.1"/>
    <property type="molecule type" value="Genomic_DNA"/>
</dbReference>
<feature type="compositionally biased region" description="Low complexity" evidence="1">
    <location>
        <begin position="558"/>
        <end position="586"/>
    </location>
</feature>
<feature type="compositionally biased region" description="Polar residues" evidence="1">
    <location>
        <begin position="375"/>
        <end position="387"/>
    </location>
</feature>
<sequence length="876" mass="95236">MQVQRARQARSLAPYYSGSLPNVNQMVRAACDAQGQVSCNLEQSCAVRRHLMSDQSHRERRLSPPGRPSRRHQTDSAPYHSVHQSPPPGSYWRRNWPNSCSTDRGQEVRLPATALNRTNSDSALHTTVRNTHIGDQMCSAQVPTPRNRRSAFPYPVPLIEENLPEESKPLKKDCNKLSQVPSGSAQASSASSQHAVPTPSQQGGGLLPLPSSLNMSGSLPDLSSLHLPSSQPTGLEMDPLGQATCLGHSSSSSDHLPGGLTHPGIKTDDAYHLPGLSPMPASLSNPLLQSSLSSPNIQSSLSSNSLPNSLSAASLRLSLSNSSLKSSLSNQSLLSSLSSSSLSNQSLQSGASHCSYSSGIGGSRSCSSSSLSGSPRASNQSHPPHSGSSRKRNQLSPLMLPSGGDSRWHHPKQFSPTMSPTLTSITQGVLLNTNQMSRDSRPPTYPYNQPQHSGLSQQPLHHPPYPPMDTQLLHHPPVGEPPMHNANHYQQQQQQQQLHQGPLMPTQPVHQPPMQQHQPYHQPPAYPKRQCQHAQPPQQQQSHLLKHLQAPSPPPPQLQAAYPQSQAGPHLQPALQYPQPQQHPLQSRYHCEPSQPLHHACPLPPQLPYAQPQPFVQQQQQHHQQHQSQWPPPHLQPDHHAPPALHHHHHHQQQQHQPQHPQQQHPSWPGPNQAHPRQMEGGFHGAQFSTETRPAQESLKAGAPMRAQGHRKSRSQHLQDAVAGSSGGHSGNPQKMTQTLQTGSSSQGESALDSGLGLHNESYMGLSLTPSQTKALSQQLGHLCKEPVSGAVSDADKEGASFQSLVSDQDQKNGSGICHSFTDTMLADAVSWLDQEIAGFPAMLELDDEALELGILRDEEFTSDSATDGTFYNPAN</sequence>
<dbReference type="InterPro" id="IPR024786">
    <property type="entry name" value="TORC"/>
</dbReference>
<evidence type="ECO:0000256" key="1">
    <source>
        <dbReference type="SAM" id="MobiDB-lite"/>
    </source>
</evidence>
<dbReference type="PANTHER" id="PTHR13589:SF6">
    <property type="entry name" value="CREB-REGULATED TRANSCRIPTION COACTIVATOR 2"/>
    <property type="match status" value="1"/>
</dbReference>
<feature type="compositionally biased region" description="Basic and acidic residues" evidence="1">
    <location>
        <begin position="165"/>
        <end position="175"/>
    </location>
</feature>
<feature type="region of interest" description="Disordered" evidence="1">
    <location>
        <begin position="51"/>
        <end position="94"/>
    </location>
</feature>
<feature type="compositionally biased region" description="Low complexity" evidence="1">
    <location>
        <begin position="506"/>
        <end position="520"/>
    </location>
</feature>
<dbReference type="Proteomes" id="UP001591681">
    <property type="component" value="Unassembled WGS sequence"/>
</dbReference>
<dbReference type="Pfam" id="PF12885">
    <property type="entry name" value="TORC_M"/>
    <property type="match status" value="1"/>
</dbReference>
<evidence type="ECO:0000259" key="2">
    <source>
        <dbReference type="Pfam" id="PF12885"/>
    </source>
</evidence>
<keyword evidence="4" id="KW-1185">Reference proteome</keyword>
<feature type="compositionally biased region" description="Low complexity" evidence="1">
    <location>
        <begin position="365"/>
        <end position="374"/>
    </location>
</feature>
<evidence type="ECO:0000313" key="3">
    <source>
        <dbReference type="EMBL" id="KAL2080264.1"/>
    </source>
</evidence>
<evidence type="ECO:0000313" key="4">
    <source>
        <dbReference type="Proteomes" id="UP001591681"/>
    </source>
</evidence>
<feature type="compositionally biased region" description="Low complexity" evidence="1">
    <location>
        <begin position="654"/>
        <end position="666"/>
    </location>
</feature>
<dbReference type="AlphaFoldDB" id="A0ABD1IZB7"/>
<name>A0ABD1IZB7_9TELE</name>
<feature type="region of interest" description="Disordered" evidence="1">
    <location>
        <begin position="365"/>
        <end position="420"/>
    </location>
</feature>
<feature type="region of interest" description="Disordered" evidence="1">
    <location>
        <begin position="435"/>
        <end position="757"/>
    </location>
</feature>
<feature type="compositionally biased region" description="Low complexity" evidence="1">
    <location>
        <begin position="608"/>
        <end position="629"/>
    </location>
</feature>
<feature type="compositionally biased region" description="Polar residues" evidence="1">
    <location>
        <begin position="446"/>
        <end position="459"/>
    </location>
</feature>
<gene>
    <name evidence="3" type="ORF">ACEWY4_024057</name>
</gene>
<proteinExistence type="predicted"/>
<feature type="compositionally biased region" description="Low complexity" evidence="1">
    <location>
        <begin position="178"/>
        <end position="232"/>
    </location>
</feature>
<reference evidence="3 4" key="1">
    <citation type="submission" date="2024-09" db="EMBL/GenBank/DDBJ databases">
        <title>A chromosome-level genome assembly of Gray's grenadier anchovy, Coilia grayii.</title>
        <authorList>
            <person name="Fu Z."/>
        </authorList>
    </citation>
    <scope>NUCLEOTIDE SEQUENCE [LARGE SCALE GENOMIC DNA]</scope>
    <source>
        <strain evidence="3">G4</strain>
        <tissue evidence="3">Muscle</tissue>
    </source>
</reference>
<feature type="compositionally biased region" description="Polar residues" evidence="1">
    <location>
        <begin position="731"/>
        <end position="749"/>
    </location>
</feature>
<feature type="domain" description="Transducer of regulated CREB activity middle" evidence="2">
    <location>
        <begin position="117"/>
        <end position="267"/>
    </location>
</feature>
<organism evidence="3 4">
    <name type="scientific">Coilia grayii</name>
    <name type="common">Gray's grenadier anchovy</name>
    <dbReference type="NCBI Taxonomy" id="363190"/>
    <lineage>
        <taxon>Eukaryota</taxon>
        <taxon>Metazoa</taxon>
        <taxon>Chordata</taxon>
        <taxon>Craniata</taxon>
        <taxon>Vertebrata</taxon>
        <taxon>Euteleostomi</taxon>
        <taxon>Actinopterygii</taxon>
        <taxon>Neopterygii</taxon>
        <taxon>Teleostei</taxon>
        <taxon>Clupei</taxon>
        <taxon>Clupeiformes</taxon>
        <taxon>Clupeoidei</taxon>
        <taxon>Engraulidae</taxon>
        <taxon>Coilinae</taxon>
        <taxon>Coilia</taxon>
    </lineage>
</organism>